<sequence>MVEFLTKEAERLPLVRSLSEDPEWRHHDAYSSVPPSSREHRLTTGPLAGARALGGFQRIFYNDGTGEFISVVWLGGAITGWPGVVHGGVTATLMDESLGRCAIKQFPGKSGVTANLELNYRKPIITNSFYVIRAMPLQEDASDSKQWASGRLETLDGRVCVEAKGLFVVPKDLNLKLSSSI</sequence>
<protein>
    <recommendedName>
        <fullName evidence="1">Thioesterase domain-containing protein</fullName>
    </recommendedName>
</protein>
<dbReference type="PANTHER" id="PTHR47260">
    <property type="entry name" value="UPF0644 PROTEIN PB2B4.06"/>
    <property type="match status" value="1"/>
</dbReference>
<name>A0A2T3B569_AMORE</name>
<evidence type="ECO:0000313" key="2">
    <source>
        <dbReference type="EMBL" id="PSS21905.1"/>
    </source>
</evidence>
<evidence type="ECO:0000259" key="1">
    <source>
        <dbReference type="Pfam" id="PF03061"/>
    </source>
</evidence>
<dbReference type="InterPro" id="IPR006683">
    <property type="entry name" value="Thioestr_dom"/>
</dbReference>
<dbReference type="CDD" id="cd03443">
    <property type="entry name" value="PaaI_thioesterase"/>
    <property type="match status" value="1"/>
</dbReference>
<reference evidence="2 3" key="1">
    <citation type="journal article" date="2018" name="New Phytol.">
        <title>Comparative genomics and transcriptomics depict ericoid mycorrhizal fungi as versatile saprotrophs and plant mutualists.</title>
        <authorList>
            <person name="Martino E."/>
            <person name="Morin E."/>
            <person name="Grelet G.A."/>
            <person name="Kuo A."/>
            <person name="Kohler A."/>
            <person name="Daghino S."/>
            <person name="Barry K.W."/>
            <person name="Cichocki N."/>
            <person name="Clum A."/>
            <person name="Dockter R.B."/>
            <person name="Hainaut M."/>
            <person name="Kuo R.C."/>
            <person name="LaButti K."/>
            <person name="Lindahl B.D."/>
            <person name="Lindquist E.A."/>
            <person name="Lipzen A."/>
            <person name="Khouja H.R."/>
            <person name="Magnuson J."/>
            <person name="Murat C."/>
            <person name="Ohm R.A."/>
            <person name="Singer S.W."/>
            <person name="Spatafora J.W."/>
            <person name="Wang M."/>
            <person name="Veneault-Fourrey C."/>
            <person name="Henrissat B."/>
            <person name="Grigoriev I.V."/>
            <person name="Martin F.M."/>
            <person name="Perotto S."/>
        </authorList>
    </citation>
    <scope>NUCLEOTIDE SEQUENCE [LARGE SCALE GENOMIC DNA]</scope>
    <source>
        <strain evidence="2 3">ATCC 22711</strain>
    </source>
</reference>
<dbReference type="InterPro" id="IPR052061">
    <property type="entry name" value="PTE-AB_protein"/>
</dbReference>
<dbReference type="FunCoup" id="A0A2T3B569">
    <property type="interactions" value="70"/>
</dbReference>
<dbReference type="PANTHER" id="PTHR47260:SF1">
    <property type="entry name" value="UPF0644 PROTEIN PB2B4.06"/>
    <property type="match status" value="1"/>
</dbReference>
<accession>A0A2T3B569</accession>
<dbReference type="GeneID" id="36574547"/>
<dbReference type="AlphaFoldDB" id="A0A2T3B569"/>
<dbReference type="SUPFAM" id="SSF54637">
    <property type="entry name" value="Thioesterase/thiol ester dehydrase-isomerase"/>
    <property type="match status" value="1"/>
</dbReference>
<feature type="domain" description="Thioesterase" evidence="1">
    <location>
        <begin position="83"/>
        <end position="135"/>
    </location>
</feature>
<dbReference type="Pfam" id="PF03061">
    <property type="entry name" value="4HBT"/>
    <property type="match status" value="1"/>
</dbReference>
<keyword evidence="3" id="KW-1185">Reference proteome</keyword>
<dbReference type="Proteomes" id="UP000241818">
    <property type="component" value="Unassembled WGS sequence"/>
</dbReference>
<gene>
    <name evidence="2" type="ORF">M430DRAFT_33975</name>
</gene>
<dbReference type="EMBL" id="KZ679009">
    <property type="protein sequence ID" value="PSS21905.1"/>
    <property type="molecule type" value="Genomic_DNA"/>
</dbReference>
<dbReference type="OrthoDB" id="506431at2759"/>
<dbReference type="RefSeq" id="XP_024722060.1">
    <property type="nucleotide sequence ID" value="XM_024866466.1"/>
</dbReference>
<dbReference type="STRING" id="857342.A0A2T3B569"/>
<dbReference type="Gene3D" id="3.10.129.10">
    <property type="entry name" value="Hotdog Thioesterase"/>
    <property type="match status" value="1"/>
</dbReference>
<evidence type="ECO:0000313" key="3">
    <source>
        <dbReference type="Proteomes" id="UP000241818"/>
    </source>
</evidence>
<proteinExistence type="predicted"/>
<dbReference type="InterPro" id="IPR029069">
    <property type="entry name" value="HotDog_dom_sf"/>
</dbReference>
<organism evidence="2 3">
    <name type="scientific">Amorphotheca resinae ATCC 22711</name>
    <dbReference type="NCBI Taxonomy" id="857342"/>
    <lineage>
        <taxon>Eukaryota</taxon>
        <taxon>Fungi</taxon>
        <taxon>Dikarya</taxon>
        <taxon>Ascomycota</taxon>
        <taxon>Pezizomycotina</taxon>
        <taxon>Leotiomycetes</taxon>
        <taxon>Helotiales</taxon>
        <taxon>Amorphothecaceae</taxon>
        <taxon>Amorphotheca</taxon>
    </lineage>
</organism>
<dbReference type="InParanoid" id="A0A2T3B569"/>